<reference evidence="4 5" key="1">
    <citation type="journal article" date="2019" name="Nat. Microbiol.">
        <title>Mediterranean grassland soil C-N compound turnover is dependent on rainfall and depth, and is mediated by genomically divergent microorganisms.</title>
        <authorList>
            <person name="Diamond S."/>
            <person name="Andeer P.F."/>
            <person name="Li Z."/>
            <person name="Crits-Christoph A."/>
            <person name="Burstein D."/>
            <person name="Anantharaman K."/>
            <person name="Lane K.R."/>
            <person name="Thomas B.C."/>
            <person name="Pan C."/>
            <person name="Northen T.R."/>
            <person name="Banfield J.F."/>
        </authorList>
    </citation>
    <scope>NUCLEOTIDE SEQUENCE [LARGE SCALE GENOMIC DNA]</scope>
    <source>
        <strain evidence="3">NP_1</strain>
        <strain evidence="2">NP_2</strain>
    </source>
</reference>
<keyword evidence="2" id="KW-0378">Hydrolase</keyword>
<name>A0A537LBA4_9BACT</name>
<evidence type="ECO:0000313" key="3">
    <source>
        <dbReference type="EMBL" id="TMJ11193.1"/>
    </source>
</evidence>
<gene>
    <name evidence="3" type="ORF">E6G98_05565</name>
    <name evidence="2" type="ORF">E6G99_09900</name>
</gene>
<accession>A0A537LBA4</accession>
<dbReference type="AlphaFoldDB" id="A0A537LBA4"/>
<dbReference type="Gene3D" id="1.20.120.680">
    <property type="entry name" value="Formiminotetrahydrofolate cyclodeaminase monomer, up-and-down helical bundle"/>
    <property type="match status" value="1"/>
</dbReference>
<comment type="caution">
    <text evidence="2">The sequence shown here is derived from an EMBL/GenBank/DDBJ whole genome shotgun (WGS) entry which is preliminary data.</text>
</comment>
<protein>
    <submittedName>
        <fullName evidence="2">Cyclodeaminase/cyclohydrolase family protein</fullName>
    </submittedName>
</protein>
<evidence type="ECO:0000313" key="5">
    <source>
        <dbReference type="Proteomes" id="UP000318661"/>
    </source>
</evidence>
<dbReference type="Pfam" id="PF04961">
    <property type="entry name" value="FTCD_C"/>
    <property type="match status" value="1"/>
</dbReference>
<dbReference type="Proteomes" id="UP000318661">
    <property type="component" value="Unassembled WGS sequence"/>
</dbReference>
<dbReference type="EMBL" id="VBAJ01000250">
    <property type="protein sequence ID" value="TMJ05293.1"/>
    <property type="molecule type" value="Genomic_DNA"/>
</dbReference>
<dbReference type="Proteomes" id="UP000315217">
    <property type="component" value="Unassembled WGS sequence"/>
</dbReference>
<dbReference type="InterPro" id="IPR036178">
    <property type="entry name" value="Formintransfe-cycloase-like_sf"/>
</dbReference>
<dbReference type="EMBL" id="VBAI01000075">
    <property type="protein sequence ID" value="TMJ11193.1"/>
    <property type="molecule type" value="Genomic_DNA"/>
</dbReference>
<feature type="domain" description="Cyclodeaminase/cyclohydrolase" evidence="1">
    <location>
        <begin position="6"/>
        <end position="182"/>
    </location>
</feature>
<evidence type="ECO:0000313" key="2">
    <source>
        <dbReference type="EMBL" id="TMJ05293.1"/>
    </source>
</evidence>
<organism evidence="2 5">
    <name type="scientific">Candidatus Segetimicrobium genomatis</name>
    <dbReference type="NCBI Taxonomy" id="2569760"/>
    <lineage>
        <taxon>Bacteria</taxon>
        <taxon>Bacillati</taxon>
        <taxon>Candidatus Sysuimicrobiota</taxon>
        <taxon>Candidatus Sysuimicrobiia</taxon>
        <taxon>Candidatus Sysuimicrobiales</taxon>
        <taxon>Candidatus Segetimicrobiaceae</taxon>
        <taxon>Candidatus Segetimicrobium</taxon>
    </lineage>
</organism>
<proteinExistence type="predicted"/>
<dbReference type="SUPFAM" id="SSF101262">
    <property type="entry name" value="Methenyltetrahydrofolate cyclohydrolase-like"/>
    <property type="match status" value="1"/>
</dbReference>
<sequence length="204" mass="21102">MKELPLAQFLDRLASSDPTPGGGTASAVAGAMAAGLLAMMSRLSAGKEGDDAQVQRALAAAEEQRRALLELAIQDAQVFDAVMRARRLPKETSEDKQRRQAAIQEALTAASDVPLDVASRAASLLEIATSLAGTGNPNAISDVGVAALLAHAAVHGALLNVRINLQAIKDPATRTSRAKRADALGLRADALRDGALAAVNRRLG</sequence>
<dbReference type="GO" id="GO:0016787">
    <property type="term" value="F:hydrolase activity"/>
    <property type="evidence" value="ECO:0007669"/>
    <property type="project" value="UniProtKB-KW"/>
</dbReference>
<evidence type="ECO:0000259" key="1">
    <source>
        <dbReference type="Pfam" id="PF04961"/>
    </source>
</evidence>
<dbReference type="InterPro" id="IPR007044">
    <property type="entry name" value="Cyclodeamin/CycHdrlase"/>
</dbReference>
<evidence type="ECO:0000313" key="4">
    <source>
        <dbReference type="Proteomes" id="UP000315217"/>
    </source>
</evidence>